<feature type="transmembrane region" description="Helical" evidence="1">
    <location>
        <begin position="60"/>
        <end position="84"/>
    </location>
</feature>
<sequence>MVVYQNLIRWFLLGVLSFMLVAGKLAFAGQSPEQVGAMLKAMADPAGAPFFPVVMQILQVLTWALHMLFVWTSVGGLIYAIYGFTRKEENHQRLARAMLELSKVSVSLAIVLGVAPLLFYQVIYDPLWYASANLSAFWYIMFIVFLLIGYYLIWFAYFSRQKSQMSTLFSIGGLIFLLLVGFIIHVVNYQALFPEKWVEWYTSGGTTMNHSGWNIYAFNPLRYLSLLVFPSVAVTGVFMMLYAWYFGKREDFEKDYVEFVARLGTKLAIFGGAGWIVFHILHILTLPSDWNAKGSIFTLLSVLGLLLVAGMVFIAQKNPIKMAIPSLVAGVVATLLLAVFREYLRVASTARFGYSIYDYKLNLEWLSLLLFFGTTATGLILYAYAWWMAYQAGRRPKGQVYEASEAEHHLGDVSVFIVVLWAIVFVGTGLIIIIKNYT</sequence>
<feature type="transmembrane region" description="Helical" evidence="1">
    <location>
        <begin position="410"/>
        <end position="434"/>
    </location>
</feature>
<feature type="transmembrane region" description="Helical" evidence="1">
    <location>
        <begin position="136"/>
        <end position="156"/>
    </location>
</feature>
<feature type="transmembrane region" description="Helical" evidence="1">
    <location>
        <begin position="296"/>
        <end position="315"/>
    </location>
</feature>
<accession>A0A7C2V2P0</accession>
<feature type="transmembrane region" description="Helical" evidence="1">
    <location>
        <begin position="223"/>
        <end position="246"/>
    </location>
</feature>
<keyword evidence="1" id="KW-1133">Transmembrane helix</keyword>
<organism evidence="2">
    <name type="scientific">Hydrogenobacter sp</name>
    <dbReference type="NCBI Taxonomy" id="2152829"/>
    <lineage>
        <taxon>Bacteria</taxon>
        <taxon>Pseudomonadati</taxon>
        <taxon>Aquificota</taxon>
        <taxon>Aquificia</taxon>
        <taxon>Aquificales</taxon>
        <taxon>Aquificaceae</taxon>
        <taxon>Hydrogenobacter</taxon>
    </lineage>
</organism>
<feature type="transmembrane region" description="Helical" evidence="1">
    <location>
        <begin position="168"/>
        <end position="187"/>
    </location>
</feature>
<proteinExistence type="predicted"/>
<feature type="transmembrane region" description="Helical" evidence="1">
    <location>
        <begin position="104"/>
        <end position="124"/>
    </location>
</feature>
<keyword evidence="1" id="KW-0812">Transmembrane</keyword>
<comment type="caution">
    <text evidence="2">The sequence shown here is derived from an EMBL/GenBank/DDBJ whole genome shotgun (WGS) entry which is preliminary data.</text>
</comment>
<reference evidence="2" key="1">
    <citation type="journal article" date="2020" name="mSystems">
        <title>Genome- and Community-Level Interaction Insights into Carbon Utilization and Element Cycling Functions of Hydrothermarchaeota in Hydrothermal Sediment.</title>
        <authorList>
            <person name="Zhou Z."/>
            <person name="Liu Y."/>
            <person name="Xu W."/>
            <person name="Pan J."/>
            <person name="Luo Z.H."/>
            <person name="Li M."/>
        </authorList>
    </citation>
    <scope>NUCLEOTIDE SEQUENCE [LARGE SCALE GENOMIC DNA]</scope>
    <source>
        <strain evidence="2">SpSt-132</strain>
    </source>
</reference>
<feature type="transmembrane region" description="Helical" evidence="1">
    <location>
        <begin position="365"/>
        <end position="389"/>
    </location>
</feature>
<name>A0A7C2V2P0_9AQUI</name>
<dbReference type="AlphaFoldDB" id="A0A7C2V2P0"/>
<dbReference type="EMBL" id="DSFP01000024">
    <property type="protein sequence ID" value="HEW45400.1"/>
    <property type="molecule type" value="Genomic_DNA"/>
</dbReference>
<keyword evidence="1" id="KW-0472">Membrane</keyword>
<feature type="transmembrane region" description="Helical" evidence="1">
    <location>
        <begin position="322"/>
        <end position="340"/>
    </location>
</feature>
<evidence type="ECO:0000313" key="2">
    <source>
        <dbReference type="EMBL" id="HEW45400.1"/>
    </source>
</evidence>
<evidence type="ECO:0000256" key="1">
    <source>
        <dbReference type="SAM" id="Phobius"/>
    </source>
</evidence>
<feature type="transmembrane region" description="Helical" evidence="1">
    <location>
        <begin position="267"/>
        <end position="284"/>
    </location>
</feature>
<gene>
    <name evidence="2" type="ORF">ENO47_01830</name>
</gene>
<protein>
    <submittedName>
        <fullName evidence="2">Uncharacterized protein</fullName>
    </submittedName>
</protein>